<accession>A0A0G0A842</accession>
<feature type="region of interest" description="Disordered" evidence="1">
    <location>
        <begin position="81"/>
        <end position="102"/>
    </location>
</feature>
<evidence type="ECO:0000313" key="3">
    <source>
        <dbReference type="Proteomes" id="UP000033995"/>
    </source>
</evidence>
<dbReference type="AlphaFoldDB" id="A0A0G0A842"/>
<dbReference type="EMBL" id="LBOZ01000004">
    <property type="protein sequence ID" value="KKP47471.1"/>
    <property type="molecule type" value="Genomic_DNA"/>
</dbReference>
<protein>
    <submittedName>
        <fullName evidence="2">Uncharacterized protein</fullName>
    </submittedName>
</protein>
<proteinExistence type="predicted"/>
<dbReference type="Proteomes" id="UP000033995">
    <property type="component" value="Unassembled WGS sequence"/>
</dbReference>
<reference evidence="2 3" key="1">
    <citation type="journal article" date="2015" name="Nature">
        <title>rRNA introns, odd ribosomes, and small enigmatic genomes across a large radiation of phyla.</title>
        <authorList>
            <person name="Brown C.T."/>
            <person name="Hug L.A."/>
            <person name="Thomas B.C."/>
            <person name="Sharon I."/>
            <person name="Castelle C.J."/>
            <person name="Singh A."/>
            <person name="Wilkins M.J."/>
            <person name="Williams K.H."/>
            <person name="Banfield J.F."/>
        </authorList>
    </citation>
    <scope>NUCLEOTIDE SEQUENCE [LARGE SCALE GENOMIC DNA]</scope>
</reference>
<evidence type="ECO:0000256" key="1">
    <source>
        <dbReference type="SAM" id="MobiDB-lite"/>
    </source>
</evidence>
<evidence type="ECO:0000313" key="2">
    <source>
        <dbReference type="EMBL" id="KKP47471.1"/>
    </source>
</evidence>
<feature type="region of interest" description="Disordered" evidence="1">
    <location>
        <begin position="1"/>
        <end position="20"/>
    </location>
</feature>
<name>A0A0G0A842_9BACT</name>
<sequence>MVDQSLQEVEEELEASEMTGSTCTRCGKPRIVVKTYDEKVDNSTVTYTITECSDPDCQKMVNKTLLTEKKKRQFIKDEQVKREEARKQIIEDKKNHKDDDED</sequence>
<gene>
    <name evidence="2" type="ORF">UR38_C0004G0014</name>
</gene>
<organism evidence="2 3">
    <name type="scientific">Candidatus Woesebacteria bacterium GW2011_GWA2_33_28</name>
    <dbReference type="NCBI Taxonomy" id="1618561"/>
    <lineage>
        <taxon>Bacteria</taxon>
        <taxon>Candidatus Woeseibacteriota</taxon>
    </lineage>
</organism>
<comment type="caution">
    <text evidence="2">The sequence shown here is derived from an EMBL/GenBank/DDBJ whole genome shotgun (WGS) entry which is preliminary data.</text>
</comment>